<evidence type="ECO:0000313" key="7">
    <source>
        <dbReference type="Proteomes" id="UP000886700"/>
    </source>
</evidence>
<evidence type="ECO:0000259" key="5">
    <source>
        <dbReference type="PROSITE" id="PS50824"/>
    </source>
</evidence>
<dbReference type="PROSITE" id="PS50834">
    <property type="entry name" value="HIN_200"/>
    <property type="match status" value="2"/>
</dbReference>
<feature type="compositionally biased region" description="Basic residues" evidence="4">
    <location>
        <begin position="185"/>
        <end position="196"/>
    </location>
</feature>
<dbReference type="InterPro" id="IPR040205">
    <property type="entry name" value="HIN-200"/>
</dbReference>
<feature type="compositionally biased region" description="Basic residues" evidence="4">
    <location>
        <begin position="84"/>
        <end position="103"/>
    </location>
</feature>
<feature type="compositionally biased region" description="Polar residues" evidence="4">
    <location>
        <begin position="264"/>
        <end position="279"/>
    </location>
</feature>
<protein>
    <submittedName>
        <fullName evidence="8">Uncharacterized protein LOC106021785</fullName>
    </submittedName>
</protein>
<reference evidence="8" key="1">
    <citation type="submission" date="2025-08" db="UniProtKB">
        <authorList>
            <consortium name="RefSeq"/>
        </authorList>
    </citation>
    <scope>IDENTIFICATION</scope>
    <source>
        <tissue evidence="8">Liver</tissue>
    </source>
</reference>
<dbReference type="PROSITE" id="PS50824">
    <property type="entry name" value="DAPIN"/>
    <property type="match status" value="2"/>
</dbReference>
<evidence type="ECO:0000256" key="4">
    <source>
        <dbReference type="SAM" id="MobiDB-lite"/>
    </source>
</evidence>
<evidence type="ECO:0000259" key="6">
    <source>
        <dbReference type="PROSITE" id="PS50834"/>
    </source>
</evidence>
<feature type="compositionally biased region" description="Basic residues" evidence="4">
    <location>
        <begin position="948"/>
        <end position="960"/>
    </location>
</feature>
<comment type="subcellular location">
    <subcellularLocation>
        <location evidence="1">Nucleus</location>
    </subcellularLocation>
</comment>
<feature type="region of interest" description="Disordered" evidence="4">
    <location>
        <begin position="84"/>
        <end position="209"/>
    </location>
</feature>
<feature type="domain" description="HIN-200" evidence="6">
    <location>
        <begin position="637"/>
        <end position="835"/>
    </location>
</feature>
<dbReference type="Pfam" id="PF02758">
    <property type="entry name" value="PYRIN"/>
    <property type="match status" value="2"/>
</dbReference>
<dbReference type="Gene3D" id="1.10.533.10">
    <property type="entry name" value="Death Domain, Fas"/>
    <property type="match status" value="2"/>
</dbReference>
<dbReference type="SUPFAM" id="SSF159141">
    <property type="entry name" value="HIN-2000 domain-like"/>
    <property type="match status" value="4"/>
</dbReference>
<dbReference type="PANTHER" id="PTHR12200">
    <property type="entry name" value="INTERFERON-INDUCIBLE PROTEIN AIM2 FAMILY MEMBER"/>
    <property type="match status" value="1"/>
</dbReference>
<keyword evidence="3" id="KW-0539">Nucleus</keyword>
<dbReference type="CDD" id="cd08305">
    <property type="entry name" value="Pyrin"/>
    <property type="match status" value="2"/>
</dbReference>
<dbReference type="PANTHER" id="PTHR12200:SF24">
    <property type="entry name" value="INTERFERON ACTIVATED GENE 207-RELATED"/>
    <property type="match status" value="1"/>
</dbReference>
<evidence type="ECO:0000256" key="1">
    <source>
        <dbReference type="ARBA" id="ARBA00004123"/>
    </source>
</evidence>
<keyword evidence="7" id="KW-1185">Reference proteome</keyword>
<gene>
    <name evidence="8" type="primary">LOC106021785</name>
</gene>
<dbReference type="InterPro" id="IPR011029">
    <property type="entry name" value="DEATH-like_dom_sf"/>
</dbReference>
<feature type="domain" description="Pyrin" evidence="5">
    <location>
        <begin position="862"/>
        <end position="948"/>
    </location>
</feature>
<evidence type="ECO:0000256" key="2">
    <source>
        <dbReference type="ARBA" id="ARBA00008647"/>
    </source>
</evidence>
<feature type="domain" description="HIN-200" evidence="6">
    <location>
        <begin position="1051"/>
        <end position="1249"/>
    </location>
</feature>
<feature type="region of interest" description="Disordered" evidence="4">
    <location>
        <begin position="618"/>
        <end position="654"/>
    </location>
</feature>
<name>A0ABM2WVZ7_MESAU</name>
<dbReference type="Pfam" id="PF02760">
    <property type="entry name" value="HIN"/>
    <property type="match status" value="2"/>
</dbReference>
<feature type="region of interest" description="Disordered" evidence="4">
    <location>
        <begin position="249"/>
        <end position="279"/>
    </location>
</feature>
<accession>A0ABM2WVZ7</accession>
<dbReference type="RefSeq" id="XP_040594869.1">
    <property type="nucleotide sequence ID" value="XM_040738935.1"/>
</dbReference>
<dbReference type="SMART" id="SM01289">
    <property type="entry name" value="PYRIN"/>
    <property type="match status" value="2"/>
</dbReference>
<dbReference type="InterPro" id="IPR012340">
    <property type="entry name" value="NA-bd_OB-fold"/>
</dbReference>
<dbReference type="InterPro" id="IPR004021">
    <property type="entry name" value="HIN200/IF120x"/>
</dbReference>
<feature type="compositionally biased region" description="Basic residues" evidence="4">
    <location>
        <begin position="986"/>
        <end position="995"/>
    </location>
</feature>
<sequence length="1258" mass="139072">MMNEYKKIVLLKGLEGMDDYHFRTIKSLLRKELNLTKKLQDEYDRIQVADMMEDTFSHDAGLDKLIKVCEGIKELEDLAKKLKKEKAKVKKQKKEKNKTAVKKGKQDEPSSSQSLSTDDESSMTKPSSTKKRKTPTKTEGGKKKKLTQETTQLLEPSRSNTHKDEGCLQTPQKLPPTPSISSSNKKQKNPGIKKHGTINTEVSQKKKQLQELSANNTLSAVSELDTLQGLSATASRSLKTPYALPEIGLTSKMSHGSPAPPSQNFPMSPASNSSMHQNSHMPLTLSSAIQVPHVHSATAFSSVRVPCMPSVSSSFSVPQMSLVSVPSNTQNLCPPTAAAFNSMQAPHTPQRVAPRNIQTPSVPSETLKSKAQNIKMSPATASSNIQVPHAQRGAPRSIQTPSVPSETLKSKAQNIKMSPATASSNVQVPHALPEAVSRNVCTTQVPQTPISILTLNSATVRAPRNTEVPGPIDTVPVYFLASLASPATESSSFQASHVLLPTACKSVAAPQVPIPIETNRVQTTQKHTGAAAKFIQPLHAAPLTVSKSVGAIHVPPGVAASRTMQTLPCPSSVQAPQMPSATTSKSFLAPCASSPTAFSSLLAPRVCPATASSSLQASLVPPATKSSSPSRTPGRGNIPKEPSKEQGHQQGPKEVMVLKVTEPFTYDLIKDKWMFHATVATETEFFRVKVFDTVLKNKFIPKKIIVISDYSDSNGFLEIHSTTCVSDVNVNQAMVIPNTLKQRANATPKIKDLFSQMKGTYVNGEFIVFKKNERNNFICYGIEDDTGRMEVVVYGRLTSIRCDPGNKLRLVCFELSSSEDTWQLRSVRHSYMQKRSYSTITLRPSGRVPNLPTGLSIILEKMSEYKKSVLLQGIQSMDDNHFRTIKSLLRKKLNLTKKMQENYDRIQIADLMEDKFPQDAGLDTLIDVCQSIKELKGFVKTLKTQKAKVKKQKKGKNKTAVKKEKQDEPSSSQSLSTDDEFNKNKPSSKRKRKTPTKTEGGKKRKLTQEPTQLPGPSRSNAGKDEGCLQTPQKPPPTPSIPSSKKKSESENLPKEPSKEHGHQRGIKEVMVLKVTEPFTYDMINNKMMFHATVATETEFFRVKVFDAALKNKFIPKRIIAITDYFGFNGFLEIYSTYSVSDVNVNQAMVIPNTLKQRANATPKIKDLFSQTKGTYVNGEFMVFKKNERNNFICYGIEDDTGRMEVVVYGRLTNIKCDPGNKLRLVCFELSSSEDTWQLRSVRHSYMQVIKVRRKVSQH</sequence>
<feature type="compositionally biased region" description="Basic and acidic residues" evidence="4">
    <location>
        <begin position="1045"/>
        <end position="1067"/>
    </location>
</feature>
<feature type="region of interest" description="Disordered" evidence="4">
    <location>
        <begin position="948"/>
        <end position="1067"/>
    </location>
</feature>
<comment type="similarity">
    <text evidence="2">Belongs to the HIN-200 family.</text>
</comment>
<feature type="compositionally biased region" description="Polar residues" evidence="4">
    <location>
        <begin position="397"/>
        <end position="412"/>
    </location>
</feature>
<organism evidence="7 8">
    <name type="scientific">Mesocricetus auratus</name>
    <name type="common">Golden hamster</name>
    <dbReference type="NCBI Taxonomy" id="10036"/>
    <lineage>
        <taxon>Eukaryota</taxon>
        <taxon>Metazoa</taxon>
        <taxon>Chordata</taxon>
        <taxon>Craniata</taxon>
        <taxon>Vertebrata</taxon>
        <taxon>Euteleostomi</taxon>
        <taxon>Mammalia</taxon>
        <taxon>Eutheria</taxon>
        <taxon>Euarchontoglires</taxon>
        <taxon>Glires</taxon>
        <taxon>Rodentia</taxon>
        <taxon>Myomorpha</taxon>
        <taxon>Muroidea</taxon>
        <taxon>Cricetidae</taxon>
        <taxon>Cricetinae</taxon>
        <taxon>Mesocricetus</taxon>
    </lineage>
</organism>
<dbReference type="GeneID" id="106021785"/>
<evidence type="ECO:0000256" key="3">
    <source>
        <dbReference type="ARBA" id="ARBA00023242"/>
    </source>
</evidence>
<evidence type="ECO:0000313" key="8">
    <source>
        <dbReference type="RefSeq" id="XP_040594869.1"/>
    </source>
</evidence>
<feature type="region of interest" description="Disordered" evidence="4">
    <location>
        <begin position="345"/>
        <end position="412"/>
    </location>
</feature>
<proteinExistence type="inferred from homology"/>
<feature type="compositionally biased region" description="Polar residues" evidence="4">
    <location>
        <begin position="356"/>
        <end position="386"/>
    </location>
</feature>
<dbReference type="Proteomes" id="UP000886700">
    <property type="component" value="Unplaced"/>
</dbReference>
<dbReference type="Gene3D" id="2.40.50.140">
    <property type="entry name" value="Nucleic acid-binding proteins"/>
    <property type="match status" value="4"/>
</dbReference>
<dbReference type="InterPro" id="IPR004020">
    <property type="entry name" value="DAPIN"/>
</dbReference>
<feature type="domain" description="Pyrin" evidence="5">
    <location>
        <begin position="2"/>
        <end position="88"/>
    </location>
</feature>